<keyword evidence="2" id="KW-0863">Zinc-finger</keyword>
<comment type="caution">
    <text evidence="7">The sequence shown here is derived from an EMBL/GenBank/DDBJ whole genome shotgun (WGS) entry which is preliminary data.</text>
</comment>
<evidence type="ECO:0000313" key="7">
    <source>
        <dbReference type="EMBL" id="MBB5342223.1"/>
    </source>
</evidence>
<dbReference type="GO" id="GO:0018493">
    <property type="term" value="F:formylmethanofuran dehydrogenase activity"/>
    <property type="evidence" value="ECO:0007669"/>
    <property type="project" value="UniProtKB-EC"/>
</dbReference>
<dbReference type="Gene3D" id="3.30.1330.130">
    <property type="match status" value="1"/>
</dbReference>
<evidence type="ECO:0000259" key="6">
    <source>
        <dbReference type="Pfam" id="PF02663"/>
    </source>
</evidence>
<gene>
    <name evidence="7" type="ORF">HDF10_000173</name>
</gene>
<dbReference type="InterPro" id="IPR000962">
    <property type="entry name" value="Znf_DskA_TraR"/>
</dbReference>
<dbReference type="Pfam" id="PF02663">
    <property type="entry name" value="FmdE"/>
    <property type="match status" value="1"/>
</dbReference>
<dbReference type="InterPro" id="IPR003814">
    <property type="entry name" value="FmdEsu_dom"/>
</dbReference>
<evidence type="ECO:0000313" key="8">
    <source>
        <dbReference type="Proteomes" id="UP000569092"/>
    </source>
</evidence>
<dbReference type="Pfam" id="PF01258">
    <property type="entry name" value="zf-dskA_traR"/>
    <property type="match status" value="1"/>
</dbReference>
<evidence type="ECO:0000256" key="4">
    <source>
        <dbReference type="SAM" id="MobiDB-lite"/>
    </source>
</evidence>
<dbReference type="AlphaFoldDB" id="A0A7W8J430"/>
<feature type="domain" description="Formylmethanofuran dehydrogenase subunit E" evidence="6">
    <location>
        <begin position="15"/>
        <end position="146"/>
    </location>
</feature>
<dbReference type="EMBL" id="JACHDZ010000001">
    <property type="protein sequence ID" value="MBB5342223.1"/>
    <property type="molecule type" value="Genomic_DNA"/>
</dbReference>
<feature type="region of interest" description="Disordered" evidence="4">
    <location>
        <begin position="207"/>
        <end position="229"/>
    </location>
</feature>
<feature type="compositionally biased region" description="Polar residues" evidence="4">
    <location>
        <begin position="208"/>
        <end position="223"/>
    </location>
</feature>
<evidence type="ECO:0000256" key="1">
    <source>
        <dbReference type="ARBA" id="ARBA00022723"/>
    </source>
</evidence>
<proteinExistence type="predicted"/>
<name>A0A7W8J430_9BACT</name>
<dbReference type="PANTHER" id="PTHR39418">
    <property type="entry name" value="DEHYDROGENASE-RELATED"/>
    <property type="match status" value="1"/>
</dbReference>
<dbReference type="SUPFAM" id="SSF143555">
    <property type="entry name" value="FwdE-like"/>
    <property type="match status" value="1"/>
</dbReference>
<evidence type="ECO:0000256" key="3">
    <source>
        <dbReference type="ARBA" id="ARBA00022833"/>
    </source>
</evidence>
<dbReference type="InterPro" id="IPR053194">
    <property type="entry name" value="tRNA_methyltr_O"/>
</dbReference>
<dbReference type="Proteomes" id="UP000569092">
    <property type="component" value="Unassembled WGS sequence"/>
</dbReference>
<keyword evidence="7" id="KW-0560">Oxidoreductase</keyword>
<feature type="domain" description="Zinc finger DksA/TraR C4-type" evidence="5">
    <location>
        <begin position="167"/>
        <end position="197"/>
    </location>
</feature>
<evidence type="ECO:0000259" key="5">
    <source>
        <dbReference type="Pfam" id="PF01258"/>
    </source>
</evidence>
<dbReference type="GO" id="GO:0008270">
    <property type="term" value="F:zinc ion binding"/>
    <property type="evidence" value="ECO:0007669"/>
    <property type="project" value="UniProtKB-KW"/>
</dbReference>
<protein>
    <submittedName>
        <fullName evidence="7">Formylmethanofuran dehydrogenase subunit E</fullName>
        <ecNumber evidence="7">1.2.7.12</ecNumber>
    </submittedName>
</protein>
<evidence type="ECO:0000256" key="2">
    <source>
        <dbReference type="ARBA" id="ARBA00022771"/>
    </source>
</evidence>
<keyword evidence="1" id="KW-0479">Metal-binding</keyword>
<keyword evidence="3" id="KW-0862">Zinc</keyword>
<dbReference type="PANTHER" id="PTHR39418:SF1">
    <property type="entry name" value="DEHYDROGENASE"/>
    <property type="match status" value="1"/>
</dbReference>
<accession>A0A7W8J430</accession>
<dbReference type="EC" id="1.2.7.12" evidence="7"/>
<organism evidence="7 8">
    <name type="scientific">Tunturiibacter lichenicola</name>
    <dbReference type="NCBI Taxonomy" id="2051959"/>
    <lineage>
        <taxon>Bacteria</taxon>
        <taxon>Pseudomonadati</taxon>
        <taxon>Acidobacteriota</taxon>
        <taxon>Terriglobia</taxon>
        <taxon>Terriglobales</taxon>
        <taxon>Acidobacteriaceae</taxon>
        <taxon>Tunturiibacter</taxon>
    </lineage>
</organism>
<sequence length="229" mass="25565">MQSFDALLREAEIAHGHLCAGQILGVRMAMLGCERLGVENPKGADRKRLVTFIEIDRCATDAIAVVTGCRLGKRAIKFRDWGKMAATFVDLTSPLPSQGDTPVFKALRIAALESSKQRARELFPQIENKNEQQMLAYRELPNEDLFHTEWVAVPIHPREMPGYKSARITCAQCGEGINYDREHLRDGRTLCQGCAFPEARYYRPLSESELSNNSKAGAETSPQPACEHC</sequence>
<reference evidence="7 8" key="1">
    <citation type="submission" date="2020-08" db="EMBL/GenBank/DDBJ databases">
        <title>Genomic Encyclopedia of Type Strains, Phase IV (KMG-V): Genome sequencing to study the core and pangenomes of soil and plant-associated prokaryotes.</title>
        <authorList>
            <person name="Whitman W."/>
        </authorList>
    </citation>
    <scope>NUCLEOTIDE SEQUENCE [LARGE SCALE GENOMIC DNA]</scope>
    <source>
        <strain evidence="7 8">M8US30</strain>
    </source>
</reference>